<accession>A0A5J9V4A9</accession>
<gene>
    <name evidence="2" type="ORF">EJB05_22434</name>
</gene>
<evidence type="ECO:0000256" key="1">
    <source>
        <dbReference type="SAM" id="MobiDB-lite"/>
    </source>
</evidence>
<dbReference type="Proteomes" id="UP000324897">
    <property type="component" value="Chromosome 1"/>
</dbReference>
<feature type="region of interest" description="Disordered" evidence="1">
    <location>
        <begin position="120"/>
        <end position="140"/>
    </location>
</feature>
<organism evidence="2 3">
    <name type="scientific">Eragrostis curvula</name>
    <name type="common">weeping love grass</name>
    <dbReference type="NCBI Taxonomy" id="38414"/>
    <lineage>
        <taxon>Eukaryota</taxon>
        <taxon>Viridiplantae</taxon>
        <taxon>Streptophyta</taxon>
        <taxon>Embryophyta</taxon>
        <taxon>Tracheophyta</taxon>
        <taxon>Spermatophyta</taxon>
        <taxon>Magnoliopsida</taxon>
        <taxon>Liliopsida</taxon>
        <taxon>Poales</taxon>
        <taxon>Poaceae</taxon>
        <taxon>PACMAD clade</taxon>
        <taxon>Chloridoideae</taxon>
        <taxon>Eragrostideae</taxon>
        <taxon>Eragrostidinae</taxon>
        <taxon>Eragrostis</taxon>
    </lineage>
</organism>
<reference evidence="2 3" key="1">
    <citation type="journal article" date="2019" name="Sci. Rep.">
        <title>A high-quality genome of Eragrostis curvula grass provides insights into Poaceae evolution and supports new strategies to enhance forage quality.</title>
        <authorList>
            <person name="Carballo J."/>
            <person name="Santos B.A.C.M."/>
            <person name="Zappacosta D."/>
            <person name="Garbus I."/>
            <person name="Selva J.P."/>
            <person name="Gallo C.A."/>
            <person name="Diaz A."/>
            <person name="Albertini E."/>
            <person name="Caccamo M."/>
            <person name="Echenique V."/>
        </authorList>
    </citation>
    <scope>NUCLEOTIDE SEQUENCE [LARGE SCALE GENOMIC DNA]</scope>
    <source>
        <strain evidence="3">cv. Victoria</strain>
        <tissue evidence="2">Leaf</tissue>
    </source>
</reference>
<comment type="caution">
    <text evidence="2">The sequence shown here is derived from an EMBL/GenBank/DDBJ whole genome shotgun (WGS) entry which is preliminary data.</text>
</comment>
<protein>
    <submittedName>
        <fullName evidence="2">Uncharacterized protein</fullName>
    </submittedName>
</protein>
<dbReference type="EMBL" id="RWGY01000011">
    <property type="protein sequence ID" value="TVU30793.1"/>
    <property type="molecule type" value="Genomic_DNA"/>
</dbReference>
<keyword evidence="3" id="KW-1185">Reference proteome</keyword>
<evidence type="ECO:0000313" key="2">
    <source>
        <dbReference type="EMBL" id="TVU30793.1"/>
    </source>
</evidence>
<dbReference type="AlphaFoldDB" id="A0A5J9V4A9"/>
<name>A0A5J9V4A9_9POAL</name>
<sequence length="176" mass="19501">MAIRPVPCVGRRVIPPASFRRSSELLKGTVCTPRHQSRPVERHRLHAQTPVTAWSPCVSGGYSPWPTACARQRAAMKIMARHGLRLTLAWACSGGNCHGPHPGMYGAAEDGWAASGGLCPTSPRPTAHSPGNEPTSGWRRARRESCPRWLQMACKYRKRPRRSKRCEEVEATTRLL</sequence>
<evidence type="ECO:0000313" key="3">
    <source>
        <dbReference type="Proteomes" id="UP000324897"/>
    </source>
</evidence>
<proteinExistence type="predicted"/>
<dbReference type="Gramene" id="TVU30793">
    <property type="protein sequence ID" value="TVU30793"/>
    <property type="gene ID" value="EJB05_22434"/>
</dbReference>